<gene>
    <name evidence="1" type="ordered locus">Shal_3515</name>
</gene>
<dbReference type="HOGENOM" id="CLU_1371402_0_0_6"/>
<organism evidence="1 2">
    <name type="scientific">Shewanella halifaxensis (strain HAW-EB4)</name>
    <dbReference type="NCBI Taxonomy" id="458817"/>
    <lineage>
        <taxon>Bacteria</taxon>
        <taxon>Pseudomonadati</taxon>
        <taxon>Pseudomonadota</taxon>
        <taxon>Gammaproteobacteria</taxon>
        <taxon>Alteromonadales</taxon>
        <taxon>Shewanellaceae</taxon>
        <taxon>Shewanella</taxon>
    </lineage>
</organism>
<dbReference type="OrthoDB" id="6262235at2"/>
<dbReference type="eggNOG" id="ENOG50340U4">
    <property type="taxonomic scope" value="Bacteria"/>
</dbReference>
<protein>
    <submittedName>
        <fullName evidence="1">Uncharacterized protein</fullName>
    </submittedName>
</protein>
<name>B0TTB7_SHEHH</name>
<dbReference type="EMBL" id="CP000931">
    <property type="protein sequence ID" value="ABZ78058.1"/>
    <property type="molecule type" value="Genomic_DNA"/>
</dbReference>
<dbReference type="RefSeq" id="WP_012278578.1">
    <property type="nucleotide sequence ID" value="NC_010334.1"/>
</dbReference>
<dbReference type="STRING" id="458817.Shal_3515"/>
<evidence type="ECO:0000313" key="1">
    <source>
        <dbReference type="EMBL" id="ABZ78058.1"/>
    </source>
</evidence>
<keyword evidence="2" id="KW-1185">Reference proteome</keyword>
<dbReference type="Proteomes" id="UP000001317">
    <property type="component" value="Chromosome"/>
</dbReference>
<evidence type="ECO:0000313" key="2">
    <source>
        <dbReference type="Proteomes" id="UP000001317"/>
    </source>
</evidence>
<dbReference type="KEGG" id="shl:Shal_3515"/>
<accession>B0TTB7</accession>
<reference evidence="1" key="1">
    <citation type="submission" date="2008-01" db="EMBL/GenBank/DDBJ databases">
        <title>Complete sequence of Shewanella halifaxensis HAW-EB4.</title>
        <authorList>
            <consortium name="US DOE Joint Genome Institute"/>
            <person name="Copeland A."/>
            <person name="Lucas S."/>
            <person name="Lapidus A."/>
            <person name="Glavina del Rio T."/>
            <person name="Dalin E."/>
            <person name="Tice H."/>
            <person name="Bruce D."/>
            <person name="Goodwin L."/>
            <person name="Pitluck S."/>
            <person name="Sims D."/>
            <person name="Brettin T."/>
            <person name="Detter J.C."/>
            <person name="Han C."/>
            <person name="Kuske C.R."/>
            <person name="Schmutz J."/>
            <person name="Larimer F."/>
            <person name="Land M."/>
            <person name="Hauser L."/>
            <person name="Kyrpides N."/>
            <person name="Kim E."/>
            <person name="Zhao J.-S."/>
            <person name="Richardson P."/>
        </authorList>
    </citation>
    <scope>NUCLEOTIDE SEQUENCE [LARGE SCALE GENOMIC DNA]</scope>
    <source>
        <strain evidence="1">HAW-EB4</strain>
    </source>
</reference>
<proteinExistence type="predicted"/>
<dbReference type="AlphaFoldDB" id="B0TTB7"/>
<sequence length="199" mass="23134">MALCLNLFSLPNGHIQFLKHNPQTIQAYLMGQAPELEAEVAIKQQSLLSKLVRGISGRKALELPRDWPQDEIKMIGPNVNHRNVDLYHYILNDTEERVKGAGSLFQTWLDIHNHDAIKMDRCNESFAFESYALAELFTLLSKLDEPVVRGRFDAWLLEYNPDYIPKESEYLEMIQGWEHFRVKVHEAMEVNHGLMWVTL</sequence>